<proteinExistence type="inferred from homology"/>
<dbReference type="EMBL" id="CP102480">
    <property type="protein sequence ID" value="UUX51332.1"/>
    <property type="molecule type" value="Genomic_DNA"/>
</dbReference>
<evidence type="ECO:0000256" key="4">
    <source>
        <dbReference type="ARBA" id="ARBA00022475"/>
    </source>
</evidence>
<organism evidence="10 11">
    <name type="scientific">Nisaea acidiphila</name>
    <dbReference type="NCBI Taxonomy" id="1862145"/>
    <lineage>
        <taxon>Bacteria</taxon>
        <taxon>Pseudomonadati</taxon>
        <taxon>Pseudomonadota</taxon>
        <taxon>Alphaproteobacteria</taxon>
        <taxon>Rhodospirillales</taxon>
        <taxon>Thalassobaculaceae</taxon>
        <taxon>Nisaea</taxon>
    </lineage>
</organism>
<comment type="similarity">
    <text evidence="2 8">Belongs to the major facilitator superfamily. Bcr/CmlA family.</text>
</comment>
<feature type="transmembrane region" description="Helical" evidence="8">
    <location>
        <begin position="132"/>
        <end position="156"/>
    </location>
</feature>
<dbReference type="InterPro" id="IPR011701">
    <property type="entry name" value="MFS"/>
</dbReference>
<dbReference type="CDD" id="cd17320">
    <property type="entry name" value="MFS_MdfA_MDR_like"/>
    <property type="match status" value="1"/>
</dbReference>
<feature type="transmembrane region" description="Helical" evidence="8">
    <location>
        <begin position="305"/>
        <end position="330"/>
    </location>
</feature>
<keyword evidence="5 8" id="KW-0812">Transmembrane</keyword>
<dbReference type="PROSITE" id="PS50850">
    <property type="entry name" value="MFS"/>
    <property type="match status" value="1"/>
</dbReference>
<feature type="transmembrane region" description="Helical" evidence="8">
    <location>
        <begin position="44"/>
        <end position="63"/>
    </location>
</feature>
<keyword evidence="6 8" id="KW-1133">Transmembrane helix</keyword>
<sequence length="392" mass="40963">MTQGLWRSALVLGLLSLVAPFAIDMYLPAMPEIAADFGVGEAEIQATITAYFIAFGVAQMIYGPWADQAGRKIPTLVGLAVFLLGSAGAALSGSSLELVAWRFVQGLGGAALMVLPRAIIRDLYTGAAATKLMALIMLVISVSPMLAPLAGSIVVAAAGWRAIFWIISAATVLSLAITMLGLPETLRRDMRVPLDLRVLARGVRELLQDRNFLAYTFIGAFGISAFFVFIASAAFVYRGQYGLGPTEFALAFAVNAIGFIGASQVAGLLAERFPLGRVIRGGTGIFAASALSLLAVTLATEAPLYLVAALMLFAFAGFGLVYPTTLVMALDEHGCNAGLASSFGGTLQMFTGGLMIVLTGPVFDGTVVPMAAVIAACATISFLLTLAVRVRY</sequence>
<dbReference type="GO" id="GO:0005886">
    <property type="term" value="C:plasma membrane"/>
    <property type="evidence" value="ECO:0007669"/>
    <property type="project" value="UniProtKB-SubCell"/>
</dbReference>
<evidence type="ECO:0000256" key="5">
    <source>
        <dbReference type="ARBA" id="ARBA00022692"/>
    </source>
</evidence>
<dbReference type="RefSeq" id="WP_257770760.1">
    <property type="nucleotide sequence ID" value="NZ_CP102480.1"/>
</dbReference>
<dbReference type="PANTHER" id="PTHR23502:SF132">
    <property type="entry name" value="POLYAMINE TRANSPORTER 2-RELATED"/>
    <property type="match status" value="1"/>
</dbReference>
<evidence type="ECO:0000256" key="7">
    <source>
        <dbReference type="ARBA" id="ARBA00023136"/>
    </source>
</evidence>
<accession>A0A9J7AYI5</accession>
<dbReference type="AlphaFoldDB" id="A0A9J7AYI5"/>
<feature type="transmembrane region" description="Helical" evidence="8">
    <location>
        <begin position="162"/>
        <end position="182"/>
    </location>
</feature>
<dbReference type="SUPFAM" id="SSF103473">
    <property type="entry name" value="MFS general substrate transporter"/>
    <property type="match status" value="1"/>
</dbReference>
<evidence type="ECO:0000313" key="10">
    <source>
        <dbReference type="EMBL" id="UUX51332.1"/>
    </source>
</evidence>
<dbReference type="InterPro" id="IPR020846">
    <property type="entry name" value="MFS_dom"/>
</dbReference>
<dbReference type="Proteomes" id="UP001060336">
    <property type="component" value="Chromosome"/>
</dbReference>
<keyword evidence="11" id="KW-1185">Reference proteome</keyword>
<feature type="transmembrane region" description="Helical" evidence="8">
    <location>
        <begin position="281"/>
        <end position="299"/>
    </location>
</feature>
<keyword evidence="8" id="KW-0997">Cell inner membrane</keyword>
<dbReference type="Pfam" id="PF07690">
    <property type="entry name" value="MFS_1"/>
    <property type="match status" value="1"/>
</dbReference>
<evidence type="ECO:0000256" key="2">
    <source>
        <dbReference type="ARBA" id="ARBA00006236"/>
    </source>
</evidence>
<feature type="domain" description="Major facilitator superfamily (MFS) profile" evidence="9">
    <location>
        <begin position="8"/>
        <end position="392"/>
    </location>
</feature>
<keyword evidence="4" id="KW-1003">Cell membrane</keyword>
<gene>
    <name evidence="10" type="ORF">NUH88_06455</name>
</gene>
<evidence type="ECO:0000256" key="3">
    <source>
        <dbReference type="ARBA" id="ARBA00022448"/>
    </source>
</evidence>
<evidence type="ECO:0000256" key="8">
    <source>
        <dbReference type="RuleBase" id="RU365088"/>
    </source>
</evidence>
<feature type="transmembrane region" description="Helical" evidence="8">
    <location>
        <begin position="370"/>
        <end position="388"/>
    </location>
</feature>
<comment type="subcellular location">
    <subcellularLocation>
        <location evidence="8">Cell inner membrane</location>
        <topology evidence="8">Multi-pass membrane protein</topology>
    </subcellularLocation>
    <subcellularLocation>
        <location evidence="1">Cell membrane</location>
        <topology evidence="1">Multi-pass membrane protein</topology>
    </subcellularLocation>
</comment>
<dbReference type="InterPro" id="IPR004812">
    <property type="entry name" value="Efflux_drug-R_Bcr/CmlA"/>
</dbReference>
<feature type="transmembrane region" description="Helical" evidence="8">
    <location>
        <begin position="75"/>
        <end position="93"/>
    </location>
</feature>
<dbReference type="NCBIfam" id="TIGR00710">
    <property type="entry name" value="efflux_Bcr_CflA"/>
    <property type="match status" value="1"/>
</dbReference>
<evidence type="ECO:0000259" key="9">
    <source>
        <dbReference type="PROSITE" id="PS50850"/>
    </source>
</evidence>
<feature type="transmembrane region" description="Helical" evidence="8">
    <location>
        <begin position="248"/>
        <end position="269"/>
    </location>
</feature>
<dbReference type="Gene3D" id="1.20.1720.10">
    <property type="entry name" value="Multidrug resistance protein D"/>
    <property type="match status" value="1"/>
</dbReference>
<comment type="caution">
    <text evidence="8">Lacks conserved residue(s) required for the propagation of feature annotation.</text>
</comment>
<dbReference type="GO" id="GO:1990961">
    <property type="term" value="P:xenobiotic detoxification by transmembrane export across the plasma membrane"/>
    <property type="evidence" value="ECO:0007669"/>
    <property type="project" value="InterPro"/>
</dbReference>
<keyword evidence="7 8" id="KW-0472">Membrane</keyword>
<evidence type="ECO:0000313" key="11">
    <source>
        <dbReference type="Proteomes" id="UP001060336"/>
    </source>
</evidence>
<feature type="transmembrane region" description="Helical" evidence="8">
    <location>
        <begin position="337"/>
        <end position="358"/>
    </location>
</feature>
<reference evidence="10" key="1">
    <citation type="submission" date="2022-08" db="EMBL/GenBank/DDBJ databases">
        <title>Nisaea acidiphila sp. nov., isolated from a marine algal debris and emended description of the genus Nisaea Urios et al. 2008.</title>
        <authorList>
            <person name="Kwon K."/>
        </authorList>
    </citation>
    <scope>NUCLEOTIDE SEQUENCE</scope>
    <source>
        <strain evidence="10">MEBiC11861</strain>
    </source>
</reference>
<evidence type="ECO:0000256" key="6">
    <source>
        <dbReference type="ARBA" id="ARBA00022989"/>
    </source>
</evidence>
<feature type="transmembrane region" description="Helical" evidence="8">
    <location>
        <begin position="212"/>
        <end position="236"/>
    </location>
</feature>
<dbReference type="InterPro" id="IPR036259">
    <property type="entry name" value="MFS_trans_sf"/>
</dbReference>
<protein>
    <recommendedName>
        <fullName evidence="8">Bcr/CflA family efflux transporter</fullName>
    </recommendedName>
</protein>
<dbReference type="KEGG" id="naci:NUH88_06455"/>
<dbReference type="GO" id="GO:0042910">
    <property type="term" value="F:xenobiotic transmembrane transporter activity"/>
    <property type="evidence" value="ECO:0007669"/>
    <property type="project" value="InterPro"/>
</dbReference>
<evidence type="ECO:0000256" key="1">
    <source>
        <dbReference type="ARBA" id="ARBA00004651"/>
    </source>
</evidence>
<keyword evidence="3 8" id="KW-0813">Transport</keyword>
<name>A0A9J7AYI5_9PROT</name>
<feature type="transmembrane region" description="Helical" evidence="8">
    <location>
        <begin position="99"/>
        <end position="120"/>
    </location>
</feature>
<dbReference type="PANTHER" id="PTHR23502">
    <property type="entry name" value="MAJOR FACILITATOR SUPERFAMILY"/>
    <property type="match status" value="1"/>
</dbReference>